<reference evidence="1 2" key="1">
    <citation type="submission" date="2020-08" db="EMBL/GenBank/DDBJ databases">
        <title>A Genomic Blueprint of the Chicken Gut Microbiome.</title>
        <authorList>
            <person name="Gilroy R."/>
            <person name="Ravi A."/>
            <person name="Getino M."/>
            <person name="Pursley I."/>
            <person name="Horton D.L."/>
            <person name="Alikhan N.-F."/>
            <person name="Baker D."/>
            <person name="Gharbi K."/>
            <person name="Hall N."/>
            <person name="Watson M."/>
            <person name="Adriaenssens E.M."/>
            <person name="Foster-Nyarko E."/>
            <person name="Jarju S."/>
            <person name="Secka A."/>
            <person name="Antonio M."/>
            <person name="Oren A."/>
            <person name="Chaudhuri R."/>
            <person name="La Ragione R.M."/>
            <person name="Hildebrand F."/>
            <person name="Pallen M.J."/>
        </authorList>
    </citation>
    <scope>NUCLEOTIDE SEQUENCE [LARGE SCALE GENOMIC DNA]</scope>
    <source>
        <strain evidence="1 2">Sa5BUN4</strain>
    </source>
</reference>
<dbReference type="InterPro" id="IPR007817">
    <property type="entry name" value="Isocyanide_synthase_DIT1"/>
</dbReference>
<dbReference type="Pfam" id="PF05141">
    <property type="entry name" value="DIT1_PvcA"/>
    <property type="match status" value="1"/>
</dbReference>
<name>A0A8X8FUE7_9GAMM</name>
<dbReference type="PIRSF" id="PIRSF037196">
    <property type="entry name" value="Pyoverdine_chromoph_PvcA"/>
    <property type="match status" value="1"/>
</dbReference>
<keyword evidence="2" id="KW-1185">Reference proteome</keyword>
<proteinExistence type="predicted"/>
<dbReference type="EMBL" id="JACSQS010000001">
    <property type="protein sequence ID" value="MBD7953067.1"/>
    <property type="molecule type" value="Genomic_DNA"/>
</dbReference>
<protein>
    <submittedName>
        <fullName evidence="1">L-tyrosine/L-tryptophan isonitrile synthase family protein</fullName>
    </submittedName>
</protein>
<dbReference type="PANTHER" id="PTHR37285">
    <property type="entry name" value="SPORE WALL MATURATION PROTEIN DIT1"/>
    <property type="match status" value="1"/>
</dbReference>
<comment type="caution">
    <text evidence="1">The sequence shown here is derived from an EMBL/GenBank/DDBJ whole genome shotgun (WGS) entry which is preliminary data.</text>
</comment>
<accession>A0A8X8FUE7</accession>
<dbReference type="InterPro" id="IPR017133">
    <property type="entry name" value="PvcA"/>
</dbReference>
<dbReference type="PANTHER" id="PTHR37285:SF5">
    <property type="entry name" value="SPORE WALL MATURATION PROTEIN DIT1"/>
    <property type="match status" value="1"/>
</dbReference>
<dbReference type="AlphaFoldDB" id="A0A8X8FUE7"/>
<evidence type="ECO:0000313" key="2">
    <source>
        <dbReference type="Proteomes" id="UP000636938"/>
    </source>
</evidence>
<dbReference type="Proteomes" id="UP000636938">
    <property type="component" value="Unassembled WGS sequence"/>
</dbReference>
<sequence length="327" mass="35638">MSHPQHAAEAVVQAIARTLAFHQRCDQAGPHANALSDPVMARVRGFVLAGEPVHMVLPAFPAKSPSLRKVLGPLPDLAEALSLDALERLCARIAAIHPAGARLTICSDGHVFGPTIGVSDPVIDHYQAAIRAMIARRSLAHLDTFCLCDCTSLLVGSAGHDDRRAALLAQHGQSLDDIRTGLLRSEDGVRQLRGIIRFMAEDDWRADDARSATQVQREAKARAYQVVQRSLAWGSFLQEVFPRSVRLSIHPQARSSDKLGIHMLPTADAWLTPWHAVAVDLGDRAVLMKRHQAESQGARLIHVDGRPSHYSAWTDGRPSALRERAAA</sequence>
<gene>
    <name evidence="1" type="ORF">H9654_02515</name>
</gene>
<evidence type="ECO:0000313" key="1">
    <source>
        <dbReference type="EMBL" id="MBD7953067.1"/>
    </source>
</evidence>
<dbReference type="Gene3D" id="3.30.60.140">
    <property type="match status" value="1"/>
</dbReference>
<dbReference type="RefSeq" id="WP_191768754.1">
    <property type="nucleotide sequence ID" value="NZ_JACSQS010000001.1"/>
</dbReference>
<organism evidence="1 2">
    <name type="scientific">Stenotrophomonas lacuserhaii</name>
    <dbReference type="NCBI Taxonomy" id="2760084"/>
    <lineage>
        <taxon>Bacteria</taxon>
        <taxon>Pseudomonadati</taxon>
        <taxon>Pseudomonadota</taxon>
        <taxon>Gammaproteobacteria</taxon>
        <taxon>Lysobacterales</taxon>
        <taxon>Lysobacteraceae</taxon>
        <taxon>Stenotrophomonas</taxon>
    </lineage>
</organism>